<proteinExistence type="predicted"/>
<dbReference type="EMBL" id="MU006725">
    <property type="protein sequence ID" value="KAF2625567.1"/>
    <property type="molecule type" value="Genomic_DNA"/>
</dbReference>
<evidence type="ECO:0000313" key="2">
    <source>
        <dbReference type="Proteomes" id="UP000799754"/>
    </source>
</evidence>
<accession>A0ACB6RXE7</accession>
<gene>
    <name evidence="1" type="ORF">BU25DRAFT_115791</name>
</gene>
<organism evidence="1 2">
    <name type="scientific">Macroventuria anomochaeta</name>
    <dbReference type="NCBI Taxonomy" id="301207"/>
    <lineage>
        <taxon>Eukaryota</taxon>
        <taxon>Fungi</taxon>
        <taxon>Dikarya</taxon>
        <taxon>Ascomycota</taxon>
        <taxon>Pezizomycotina</taxon>
        <taxon>Dothideomycetes</taxon>
        <taxon>Pleosporomycetidae</taxon>
        <taxon>Pleosporales</taxon>
        <taxon>Pleosporineae</taxon>
        <taxon>Didymellaceae</taxon>
        <taxon>Macroventuria</taxon>
    </lineage>
</organism>
<name>A0ACB6RXE7_9PLEO</name>
<keyword evidence="2" id="KW-1185">Reference proteome</keyword>
<dbReference type="Proteomes" id="UP000799754">
    <property type="component" value="Unassembled WGS sequence"/>
</dbReference>
<sequence>MMTDREEVMALVVVEKPRACLFGTIVQLFQRRGLAYHGLFEPCIWRLRSLHSIRLVSSFSLNFCSRFSCTTFSLYSLLACLNSVKRCVIVTGISPYMYRPALGCTPGLDRRLTGHLYIFLTNLEAQPSRIRLTSSHLAPFGPNPSCVRLPAYSDLTVMLVDKHRVMLVDKCSHDLAR</sequence>
<comment type="caution">
    <text evidence="1">The sequence shown here is derived from an EMBL/GenBank/DDBJ whole genome shotgun (WGS) entry which is preliminary data.</text>
</comment>
<reference evidence="1" key="1">
    <citation type="journal article" date="2020" name="Stud. Mycol.">
        <title>101 Dothideomycetes genomes: a test case for predicting lifestyles and emergence of pathogens.</title>
        <authorList>
            <person name="Haridas S."/>
            <person name="Albert R."/>
            <person name="Binder M."/>
            <person name="Bloem J."/>
            <person name="Labutti K."/>
            <person name="Salamov A."/>
            <person name="Andreopoulos B."/>
            <person name="Baker S."/>
            <person name="Barry K."/>
            <person name="Bills G."/>
            <person name="Bluhm B."/>
            <person name="Cannon C."/>
            <person name="Castanera R."/>
            <person name="Culley D."/>
            <person name="Daum C."/>
            <person name="Ezra D."/>
            <person name="Gonzalez J."/>
            <person name="Henrissat B."/>
            <person name="Kuo A."/>
            <person name="Liang C."/>
            <person name="Lipzen A."/>
            <person name="Lutzoni F."/>
            <person name="Magnuson J."/>
            <person name="Mondo S."/>
            <person name="Nolan M."/>
            <person name="Ohm R."/>
            <person name="Pangilinan J."/>
            <person name="Park H.-J."/>
            <person name="Ramirez L."/>
            <person name="Alfaro M."/>
            <person name="Sun H."/>
            <person name="Tritt A."/>
            <person name="Yoshinaga Y."/>
            <person name="Zwiers L.-H."/>
            <person name="Turgeon B."/>
            <person name="Goodwin S."/>
            <person name="Spatafora J."/>
            <person name="Crous P."/>
            <person name="Grigoriev I."/>
        </authorList>
    </citation>
    <scope>NUCLEOTIDE SEQUENCE</scope>
    <source>
        <strain evidence="1">CBS 525.71</strain>
    </source>
</reference>
<evidence type="ECO:0000313" key="1">
    <source>
        <dbReference type="EMBL" id="KAF2625567.1"/>
    </source>
</evidence>
<protein>
    <submittedName>
        <fullName evidence="1">Uncharacterized protein</fullName>
    </submittedName>
</protein>